<evidence type="ECO:0000313" key="2">
    <source>
        <dbReference type="Proteomes" id="UP000646548"/>
    </source>
</evidence>
<gene>
    <name evidence="1" type="ORF">FQA47_009162</name>
</gene>
<dbReference type="Proteomes" id="UP000646548">
    <property type="component" value="Unassembled WGS sequence"/>
</dbReference>
<sequence length="107" mass="12114">MVRLLTTTPPFSSFPPFPRSCTTVIQPELTFKSLLGSLRGLAAVVVLNVKREQQKEARLNCACLSRRLSCLQPSGLKLRSHPPQQQTFKQIGAFDIIDYKWKIFNLP</sequence>
<proteinExistence type="predicted"/>
<protein>
    <submittedName>
        <fullName evidence="1">Uncharacterized protein</fullName>
    </submittedName>
</protein>
<name>A0A834FLJ1_ORYME</name>
<dbReference type="AlphaFoldDB" id="A0A834FLJ1"/>
<accession>A0A834FLJ1</accession>
<comment type="caution">
    <text evidence="1">The sequence shown here is derived from an EMBL/GenBank/DDBJ whole genome shotgun (WGS) entry which is preliminary data.</text>
</comment>
<evidence type="ECO:0000313" key="1">
    <source>
        <dbReference type="EMBL" id="KAF6736414.1"/>
    </source>
</evidence>
<reference evidence="1" key="1">
    <citation type="journal article" name="BMC Genomics">
        <title>Long-read sequencing and de novo genome assembly of marine medaka (Oryzias melastigma).</title>
        <authorList>
            <person name="Liang P."/>
            <person name="Saqib H.S.A."/>
            <person name="Ni X."/>
            <person name="Shen Y."/>
        </authorList>
    </citation>
    <scope>NUCLEOTIDE SEQUENCE</scope>
    <source>
        <strain evidence="1">Bigg-433</strain>
    </source>
</reference>
<dbReference type="EMBL" id="WKFB01000088">
    <property type="protein sequence ID" value="KAF6736414.1"/>
    <property type="molecule type" value="Genomic_DNA"/>
</dbReference>
<organism evidence="1 2">
    <name type="scientific">Oryzias melastigma</name>
    <name type="common">Marine medaka</name>
    <dbReference type="NCBI Taxonomy" id="30732"/>
    <lineage>
        <taxon>Eukaryota</taxon>
        <taxon>Metazoa</taxon>
        <taxon>Chordata</taxon>
        <taxon>Craniata</taxon>
        <taxon>Vertebrata</taxon>
        <taxon>Euteleostomi</taxon>
        <taxon>Actinopterygii</taxon>
        <taxon>Neopterygii</taxon>
        <taxon>Teleostei</taxon>
        <taxon>Neoteleostei</taxon>
        <taxon>Acanthomorphata</taxon>
        <taxon>Ovalentaria</taxon>
        <taxon>Atherinomorphae</taxon>
        <taxon>Beloniformes</taxon>
        <taxon>Adrianichthyidae</taxon>
        <taxon>Oryziinae</taxon>
        <taxon>Oryzias</taxon>
    </lineage>
</organism>